<dbReference type="STRING" id="1149755.A0A2J6RRB3"/>
<dbReference type="PANTHER" id="PTHR36206">
    <property type="entry name" value="ASPERCRYPTIN BIOSYNTHESIS CLUSTER-SPECIFIC TRANSCRIPTION REGULATOR ATNN-RELATED"/>
    <property type="match status" value="1"/>
</dbReference>
<dbReference type="PROSITE" id="PS50048">
    <property type="entry name" value="ZN2_CY6_FUNGAL_2"/>
    <property type="match status" value="1"/>
</dbReference>
<keyword evidence="6" id="KW-0539">Nucleus</keyword>
<dbReference type="AlphaFoldDB" id="A0A2J6RRB3"/>
<dbReference type="GO" id="GO:0003677">
    <property type="term" value="F:DNA binding"/>
    <property type="evidence" value="ECO:0007669"/>
    <property type="project" value="UniProtKB-KW"/>
</dbReference>
<sequence length="522" mass="59170">MAEKLHQLRTRRPHLKSRGGCQTCKSRHIRCDQSWPSCEQCKNTGRQCDGYERQSHTVFTPRHMSMQHFRETFCSAPRPSLRLFPGRSAHEMRSIHYFQIRTVPAVSGLFDTGLWDSLPLLIGQMEPAVLRAVITLGAYHELSEKVGPKDYWDLHRSAGSDPTFRFASEQYAAAISSFRNILSSSSLSAAGIEILCILFACVEFLRGDRDSALVHISGALGFVKSRQQKFLLNREEAALKSLLARVSLTQSLYGRPRGVPFPDLLDLHKEPAELHKVKFRSLNEARIENTSLLNSTLRFVQRMVYGYFRDPFTALAAQRNLERKLENWSVAFEAFIKDSDSSTSNLRGTCLLRTHHLMAKTFIAAAETRLESAFDHQLSNFTVIVTSIEAILLSNVHGESSDSSSFSLDLGIIPPLFYTAIKCRSPDIRRRAIALLRRAPRQDGLWDAMESAKAAELAMDFEEQQVAGGMPYHATIPEWARVHDIDIHGRDPSDPSKQLVILRWKPDGIDKEVQEVRTYIQW</sequence>
<evidence type="ECO:0000256" key="5">
    <source>
        <dbReference type="ARBA" id="ARBA00023163"/>
    </source>
</evidence>
<protein>
    <recommendedName>
        <fullName evidence="7">Zn(2)-C6 fungal-type domain-containing protein</fullName>
    </recommendedName>
</protein>
<proteinExistence type="predicted"/>
<gene>
    <name evidence="8" type="ORF">L207DRAFT_489124</name>
</gene>
<dbReference type="Pfam" id="PF11951">
    <property type="entry name" value="Fungal_trans_2"/>
    <property type="match status" value="1"/>
</dbReference>
<keyword evidence="2" id="KW-0862">Zinc</keyword>
<keyword evidence="3" id="KW-0805">Transcription regulation</keyword>
<evidence type="ECO:0000256" key="4">
    <source>
        <dbReference type="ARBA" id="ARBA00023125"/>
    </source>
</evidence>
<evidence type="ECO:0000256" key="6">
    <source>
        <dbReference type="ARBA" id="ARBA00023242"/>
    </source>
</evidence>
<accession>A0A2J6RRB3</accession>
<dbReference type="SUPFAM" id="SSF57701">
    <property type="entry name" value="Zn2/Cys6 DNA-binding domain"/>
    <property type="match status" value="1"/>
</dbReference>
<keyword evidence="5" id="KW-0804">Transcription</keyword>
<feature type="domain" description="Zn(2)-C6 fungal-type" evidence="7">
    <location>
        <begin position="20"/>
        <end position="48"/>
    </location>
</feature>
<evidence type="ECO:0000313" key="8">
    <source>
        <dbReference type="EMBL" id="PMD41059.1"/>
    </source>
</evidence>
<dbReference type="Pfam" id="PF00172">
    <property type="entry name" value="Zn_clus"/>
    <property type="match status" value="1"/>
</dbReference>
<dbReference type="EMBL" id="KZ613945">
    <property type="protein sequence ID" value="PMD41059.1"/>
    <property type="molecule type" value="Genomic_DNA"/>
</dbReference>
<dbReference type="InterPro" id="IPR052360">
    <property type="entry name" value="Transcr_Regulatory_Proteins"/>
</dbReference>
<dbReference type="SMART" id="SM00066">
    <property type="entry name" value="GAL4"/>
    <property type="match status" value="1"/>
</dbReference>
<evidence type="ECO:0000259" key="7">
    <source>
        <dbReference type="PROSITE" id="PS50048"/>
    </source>
</evidence>
<dbReference type="InterPro" id="IPR036864">
    <property type="entry name" value="Zn2-C6_fun-type_DNA-bd_sf"/>
</dbReference>
<dbReference type="PANTHER" id="PTHR36206:SF12">
    <property type="entry name" value="ASPERCRYPTIN BIOSYNTHESIS CLUSTER-SPECIFIC TRANSCRIPTION REGULATOR ATNN-RELATED"/>
    <property type="match status" value="1"/>
</dbReference>
<dbReference type="GO" id="GO:0000981">
    <property type="term" value="F:DNA-binding transcription factor activity, RNA polymerase II-specific"/>
    <property type="evidence" value="ECO:0007669"/>
    <property type="project" value="InterPro"/>
</dbReference>
<dbReference type="InterPro" id="IPR021858">
    <property type="entry name" value="Fun_TF"/>
</dbReference>
<dbReference type="PROSITE" id="PS00463">
    <property type="entry name" value="ZN2_CY6_FUNGAL_1"/>
    <property type="match status" value="1"/>
</dbReference>
<evidence type="ECO:0000313" key="9">
    <source>
        <dbReference type="Proteomes" id="UP000235786"/>
    </source>
</evidence>
<organism evidence="8 9">
    <name type="scientific">Hyaloscypha variabilis (strain UAMH 11265 / GT02V1 / F)</name>
    <name type="common">Meliniomyces variabilis</name>
    <dbReference type="NCBI Taxonomy" id="1149755"/>
    <lineage>
        <taxon>Eukaryota</taxon>
        <taxon>Fungi</taxon>
        <taxon>Dikarya</taxon>
        <taxon>Ascomycota</taxon>
        <taxon>Pezizomycotina</taxon>
        <taxon>Leotiomycetes</taxon>
        <taxon>Helotiales</taxon>
        <taxon>Hyaloscyphaceae</taxon>
        <taxon>Hyaloscypha</taxon>
        <taxon>Hyaloscypha variabilis</taxon>
    </lineage>
</organism>
<dbReference type="GO" id="GO:0008270">
    <property type="term" value="F:zinc ion binding"/>
    <property type="evidence" value="ECO:0007669"/>
    <property type="project" value="InterPro"/>
</dbReference>
<keyword evidence="1" id="KW-0479">Metal-binding</keyword>
<evidence type="ECO:0000256" key="3">
    <source>
        <dbReference type="ARBA" id="ARBA00023015"/>
    </source>
</evidence>
<dbReference type="CDD" id="cd00067">
    <property type="entry name" value="GAL4"/>
    <property type="match status" value="1"/>
</dbReference>
<dbReference type="Gene3D" id="4.10.240.10">
    <property type="entry name" value="Zn(2)-C6 fungal-type DNA-binding domain"/>
    <property type="match status" value="1"/>
</dbReference>
<dbReference type="OrthoDB" id="2593732at2759"/>
<evidence type="ECO:0000256" key="1">
    <source>
        <dbReference type="ARBA" id="ARBA00022723"/>
    </source>
</evidence>
<reference evidence="8 9" key="1">
    <citation type="submission" date="2016-04" db="EMBL/GenBank/DDBJ databases">
        <title>A degradative enzymes factory behind the ericoid mycorrhizal symbiosis.</title>
        <authorList>
            <consortium name="DOE Joint Genome Institute"/>
            <person name="Martino E."/>
            <person name="Morin E."/>
            <person name="Grelet G."/>
            <person name="Kuo A."/>
            <person name="Kohler A."/>
            <person name="Daghino S."/>
            <person name="Barry K."/>
            <person name="Choi C."/>
            <person name="Cichocki N."/>
            <person name="Clum A."/>
            <person name="Copeland A."/>
            <person name="Hainaut M."/>
            <person name="Haridas S."/>
            <person name="Labutti K."/>
            <person name="Lindquist E."/>
            <person name="Lipzen A."/>
            <person name="Khouja H.-R."/>
            <person name="Murat C."/>
            <person name="Ohm R."/>
            <person name="Olson A."/>
            <person name="Spatafora J."/>
            <person name="Veneault-Fourrey C."/>
            <person name="Henrissat B."/>
            <person name="Grigoriev I."/>
            <person name="Martin F."/>
            <person name="Perotto S."/>
        </authorList>
    </citation>
    <scope>NUCLEOTIDE SEQUENCE [LARGE SCALE GENOMIC DNA]</scope>
    <source>
        <strain evidence="8 9">F</strain>
    </source>
</reference>
<dbReference type="InterPro" id="IPR001138">
    <property type="entry name" value="Zn2Cys6_DnaBD"/>
</dbReference>
<name>A0A2J6RRB3_HYAVF</name>
<keyword evidence="4" id="KW-0238">DNA-binding</keyword>
<dbReference type="Proteomes" id="UP000235786">
    <property type="component" value="Unassembled WGS sequence"/>
</dbReference>
<keyword evidence="9" id="KW-1185">Reference proteome</keyword>
<evidence type="ECO:0000256" key="2">
    <source>
        <dbReference type="ARBA" id="ARBA00022833"/>
    </source>
</evidence>